<dbReference type="PANTHER" id="PTHR42810">
    <property type="entry name" value="PURINE PERMEASE C1399.01C-RELATED"/>
    <property type="match status" value="1"/>
</dbReference>
<feature type="transmembrane region" description="Helical" evidence="8">
    <location>
        <begin position="330"/>
        <end position="350"/>
    </location>
</feature>
<dbReference type="VEuPathDB" id="FungiDB:MYCFIDRAFT_190078"/>
<sequence length="433" mass="46062">MASEQQSYLVSTSLIVCAILSSIQISRFHIWKTPYYVGTGLMSVVGTSFATIPVATGALSQMYDIGMCPTAADGTKLPCPRGDGAILGTQCVCALLEILMSFMPLEVLKRIFPPLVRGSGDCSSRPETGLSQLCPTISAPHALPWGSAEFIGLGFLVFLTIILCERFGSPIMKSCAVVLGLLVGCIVAAACGYFDRSGIDSAPVASFIWVHTFPLSVYGPIVLPLLAVYVVLAMEAIGDITATCDVSKLQVDGPMLDSRIQGGMLSDGINRILAGLFTITPMSVFAQNNGVIALTRCANRKAGYACCSWLLIMGIFAKFAAALVAIPNAVLALAVGFGATLQPTWLSYVFTSSGDNRALLGFFNAIELVMETGFAVAGFLALILNLVLPEEIEDEDSPELTANNADEEDDREEWDRIHAIKKGDQDDSEVKAS</sequence>
<dbReference type="InterPro" id="IPR006042">
    <property type="entry name" value="Xan_ur_permease"/>
</dbReference>
<keyword evidence="10" id="KW-1185">Reference proteome</keyword>
<dbReference type="GeneID" id="19335122"/>
<dbReference type="OrthoDB" id="1641903at2759"/>
<dbReference type="NCBIfam" id="TIGR00801">
    <property type="entry name" value="ncs2"/>
    <property type="match status" value="1"/>
</dbReference>
<dbReference type="HOGENOM" id="CLU_017959_7_0_1"/>
<keyword evidence="6 8" id="KW-0472">Membrane</keyword>
<evidence type="ECO:0000256" key="8">
    <source>
        <dbReference type="SAM" id="Phobius"/>
    </source>
</evidence>
<reference evidence="9 10" key="1">
    <citation type="journal article" date="2012" name="PLoS Pathog.">
        <title>Diverse lifestyles and strategies of plant pathogenesis encoded in the genomes of eighteen Dothideomycetes fungi.</title>
        <authorList>
            <person name="Ohm R.A."/>
            <person name="Feau N."/>
            <person name="Henrissat B."/>
            <person name="Schoch C.L."/>
            <person name="Horwitz B.A."/>
            <person name="Barry K.W."/>
            <person name="Condon B.J."/>
            <person name="Copeland A.C."/>
            <person name="Dhillon B."/>
            <person name="Glaser F."/>
            <person name="Hesse C.N."/>
            <person name="Kosti I."/>
            <person name="LaButti K."/>
            <person name="Lindquist E.A."/>
            <person name="Lucas S."/>
            <person name="Salamov A.A."/>
            <person name="Bradshaw R.E."/>
            <person name="Ciuffetti L."/>
            <person name="Hamelin R.C."/>
            <person name="Kema G.H.J."/>
            <person name="Lawrence C."/>
            <person name="Scott J.A."/>
            <person name="Spatafora J.W."/>
            <person name="Turgeon B.G."/>
            <person name="de Wit P.J.G.M."/>
            <person name="Zhong S."/>
            <person name="Goodwin S.B."/>
            <person name="Grigoriev I.V."/>
        </authorList>
    </citation>
    <scope>NUCLEOTIDE SEQUENCE [LARGE SCALE GENOMIC DNA]</scope>
    <source>
        <strain evidence="9 10">CIRAD86</strain>
    </source>
</reference>
<evidence type="ECO:0000256" key="3">
    <source>
        <dbReference type="ARBA" id="ARBA00022448"/>
    </source>
</evidence>
<feature type="transmembrane region" description="Helical" evidence="8">
    <location>
        <begin position="6"/>
        <end position="23"/>
    </location>
</feature>
<keyword evidence="5 8" id="KW-1133">Transmembrane helix</keyword>
<dbReference type="GO" id="GO:0000324">
    <property type="term" value="C:fungal-type vacuole"/>
    <property type="evidence" value="ECO:0007669"/>
    <property type="project" value="TreeGrafter"/>
</dbReference>
<evidence type="ECO:0008006" key="11">
    <source>
        <dbReference type="Google" id="ProtNLM"/>
    </source>
</evidence>
<keyword evidence="3" id="KW-0813">Transport</keyword>
<dbReference type="EMBL" id="KB446562">
    <property type="protein sequence ID" value="EME79007.1"/>
    <property type="molecule type" value="Genomic_DNA"/>
</dbReference>
<dbReference type="STRING" id="383855.M3ANF6"/>
<feature type="transmembrane region" description="Helical" evidence="8">
    <location>
        <begin position="35"/>
        <end position="55"/>
    </location>
</feature>
<dbReference type="AlphaFoldDB" id="M3ANF6"/>
<evidence type="ECO:0000313" key="9">
    <source>
        <dbReference type="EMBL" id="EME79007.1"/>
    </source>
</evidence>
<feature type="transmembrane region" description="Helical" evidence="8">
    <location>
        <begin position="362"/>
        <end position="388"/>
    </location>
</feature>
<feature type="compositionally biased region" description="Basic and acidic residues" evidence="7">
    <location>
        <begin position="413"/>
        <end position="433"/>
    </location>
</feature>
<dbReference type="eggNOG" id="KOG1292">
    <property type="taxonomic scope" value="Eukaryota"/>
</dbReference>
<dbReference type="Proteomes" id="UP000016932">
    <property type="component" value="Unassembled WGS sequence"/>
</dbReference>
<comment type="similarity">
    <text evidence="2">Belongs to the nucleobase:cation symporter-2 (NCS2) (TC 2.A.40) family.</text>
</comment>
<dbReference type="GO" id="GO:0042907">
    <property type="term" value="F:xanthine transmembrane transporter activity"/>
    <property type="evidence" value="ECO:0007669"/>
    <property type="project" value="TreeGrafter"/>
</dbReference>
<dbReference type="PANTHER" id="PTHR42810:SF2">
    <property type="entry name" value="PURINE PERMEASE C1399.01C-RELATED"/>
    <property type="match status" value="1"/>
</dbReference>
<dbReference type="GO" id="GO:0005886">
    <property type="term" value="C:plasma membrane"/>
    <property type="evidence" value="ECO:0007669"/>
    <property type="project" value="TreeGrafter"/>
</dbReference>
<evidence type="ECO:0000256" key="7">
    <source>
        <dbReference type="SAM" id="MobiDB-lite"/>
    </source>
</evidence>
<organism evidence="9 10">
    <name type="scientific">Pseudocercospora fijiensis (strain CIRAD86)</name>
    <name type="common">Black leaf streak disease fungus</name>
    <name type="synonym">Mycosphaerella fijiensis</name>
    <dbReference type="NCBI Taxonomy" id="383855"/>
    <lineage>
        <taxon>Eukaryota</taxon>
        <taxon>Fungi</taxon>
        <taxon>Dikarya</taxon>
        <taxon>Ascomycota</taxon>
        <taxon>Pezizomycotina</taxon>
        <taxon>Dothideomycetes</taxon>
        <taxon>Dothideomycetidae</taxon>
        <taxon>Mycosphaerellales</taxon>
        <taxon>Mycosphaerellaceae</taxon>
        <taxon>Pseudocercospora</taxon>
    </lineage>
</organism>
<comment type="subcellular location">
    <subcellularLocation>
        <location evidence="1">Membrane</location>
        <topology evidence="1">Multi-pass membrane protein</topology>
    </subcellularLocation>
</comment>
<feature type="transmembrane region" description="Helical" evidence="8">
    <location>
        <begin position="302"/>
        <end position="324"/>
    </location>
</feature>
<evidence type="ECO:0000256" key="5">
    <source>
        <dbReference type="ARBA" id="ARBA00022989"/>
    </source>
</evidence>
<accession>M3ANF6</accession>
<gene>
    <name evidence="9" type="ORF">MYCFIDRAFT_190078</name>
</gene>
<feature type="transmembrane region" description="Helical" evidence="8">
    <location>
        <begin position="176"/>
        <end position="195"/>
    </location>
</feature>
<evidence type="ECO:0000256" key="6">
    <source>
        <dbReference type="ARBA" id="ARBA00023136"/>
    </source>
</evidence>
<feature type="transmembrane region" description="Helical" evidence="8">
    <location>
        <begin position="207"/>
        <end position="232"/>
    </location>
</feature>
<dbReference type="KEGG" id="pfj:MYCFIDRAFT_190078"/>
<dbReference type="InterPro" id="IPR006043">
    <property type="entry name" value="NCS2"/>
</dbReference>
<protein>
    <recommendedName>
        <fullName evidence="11">Purine permease</fullName>
    </recommendedName>
</protein>
<evidence type="ECO:0000256" key="1">
    <source>
        <dbReference type="ARBA" id="ARBA00004141"/>
    </source>
</evidence>
<evidence type="ECO:0000256" key="4">
    <source>
        <dbReference type="ARBA" id="ARBA00022692"/>
    </source>
</evidence>
<evidence type="ECO:0000256" key="2">
    <source>
        <dbReference type="ARBA" id="ARBA00008821"/>
    </source>
</evidence>
<evidence type="ECO:0000313" key="10">
    <source>
        <dbReference type="Proteomes" id="UP000016932"/>
    </source>
</evidence>
<proteinExistence type="inferred from homology"/>
<dbReference type="RefSeq" id="XP_007929843.1">
    <property type="nucleotide sequence ID" value="XM_007931652.1"/>
</dbReference>
<name>M3ANF6_PSEFD</name>
<feature type="transmembrane region" description="Helical" evidence="8">
    <location>
        <begin position="145"/>
        <end position="164"/>
    </location>
</feature>
<keyword evidence="4 8" id="KW-0812">Transmembrane</keyword>
<feature type="region of interest" description="Disordered" evidence="7">
    <location>
        <begin position="393"/>
        <end position="433"/>
    </location>
</feature>
<dbReference type="Pfam" id="PF00860">
    <property type="entry name" value="Xan_ur_permease"/>
    <property type="match status" value="1"/>
</dbReference>